<dbReference type="InterPro" id="IPR011990">
    <property type="entry name" value="TPR-like_helical_dom_sf"/>
</dbReference>
<protein>
    <recommendedName>
        <fullName evidence="1">CHAT domain-containing protein</fullName>
    </recommendedName>
</protein>
<dbReference type="SUPFAM" id="SSF48452">
    <property type="entry name" value="TPR-like"/>
    <property type="match status" value="1"/>
</dbReference>
<evidence type="ECO:0000259" key="1">
    <source>
        <dbReference type="Pfam" id="PF12770"/>
    </source>
</evidence>
<sequence length="1186" mass="133929">MSWSYIGGGNMTTNQEDTGLDFFEKGKNYSLRFQRLGKIEDLDKAIEYKTKGISLTAGIDPSRHDRLYSLRISCYLRFKRLGNLEDLHHAIDYNTRAIECTPAEHPDLPERLLSLGALYDTSYSRLGNMDNLNKAIEYKLEVKNLTPETHPELFQRLRSLALSYSKRFRRSRDLGDLDRAIEFRTRSVSLISDEHSDKPSLLCSLGSSHYDRYERLGGLGDLQKDIDYTTRAVELTSESDPDLSVRLSDLSAAYHARFTYLGDLKDIEKALEYDLRATSLTPTSHPDRPLRLSSLGVSYHTRFKRLRNLDDLEKATGYNQEALSLTSENDSCHLDLLSKLSAVYHERFVHFGGLENLDTSIRLELRAHSLTPDHDPDLATRLGSLGVSYHERFRHLGDLKDIDKAIELSLQAHSSTPGDHPSQPDYLCNLAQSYRARYERLGNIDDLDKTINYAMKAHSLSPENHSRLPRCLNILSAVYHERFIRLGNLGNLDQAIEYTTQSCKLTPEDHAELPTRLGSLGALYHDRFMHHNDPDDLANAIKFKLRSHELTPRGHPDQRRRLSNLGTSYYERFVRLAEFGDLEKSLGYALQAHALTPEEHLERPHSLRNLSNVYHMKFFHTGEATFLYQAAEYLRQASSCVGGHPQTRLNCALDWAALVPGHTVPPELDCLHAYQAAIQLIPEVIWLGGTVDQRYAAVERLRDAVTKAAAAAIEGHRLDLALEWLEQGRSIIWNQTLALRSPLDNLFASHPSMATRFQDIRDELQNLSLRISPTDILTSLDKSCTLEREVQRHHELAIQYADLISQIRQLHGFENFLRPRSVAELVYAARTGPVVVINIYEARCDALIIKPGCSVMNHVPLSNFTYEKAHTIRTWMDFSLGRGDVRERADRRPFWSEPDDKQDFREVLAILWEDVAKPVLNRLEFTVAASEKLPNITWCTTGPLSFLPLHAAGYYDRPHCKLSDYAISSYTPTLGALLIPPPAPEDHSSLIAIGQKTTPGFSDLPGTARELAYIQNHAQKLVRYNQIIDSDATPAVVLDQMEQHAWVHLACHAHQSIADPRTSGFFLHGGTLDLSAIAQKEFKNKGLAFLSACQTATGDKKLADEAVHLASGMLMAGYPSVIATMWAVGDSDAPFVANKVYERLLKDGKMNCKDAARALHYAVAELREEIGDDKFECWAPFIHLGL</sequence>
<reference evidence="2" key="1">
    <citation type="submission" date="2021-01" db="EMBL/GenBank/DDBJ databases">
        <authorList>
            <person name="Kaushik A."/>
        </authorList>
    </citation>
    <scope>NUCLEOTIDE SEQUENCE</scope>
    <source>
        <strain evidence="2">AG6-10EEA</strain>
    </source>
</reference>
<organism evidence="2 3">
    <name type="scientific">Rhizoctonia solani</name>
    <dbReference type="NCBI Taxonomy" id="456999"/>
    <lineage>
        <taxon>Eukaryota</taxon>
        <taxon>Fungi</taxon>
        <taxon>Dikarya</taxon>
        <taxon>Basidiomycota</taxon>
        <taxon>Agaricomycotina</taxon>
        <taxon>Agaricomycetes</taxon>
        <taxon>Cantharellales</taxon>
        <taxon>Ceratobasidiaceae</taxon>
        <taxon>Rhizoctonia</taxon>
    </lineage>
</organism>
<dbReference type="SUPFAM" id="SSF81901">
    <property type="entry name" value="HCP-like"/>
    <property type="match status" value="1"/>
</dbReference>
<dbReference type="Proteomes" id="UP000663853">
    <property type="component" value="Unassembled WGS sequence"/>
</dbReference>
<feature type="domain" description="CHAT" evidence="1">
    <location>
        <begin position="907"/>
        <end position="1185"/>
    </location>
</feature>
<name>A0A8H3H8M6_9AGAM</name>
<dbReference type="PANTHER" id="PTHR19959:SF119">
    <property type="entry name" value="FUNGAL LIPASE-LIKE DOMAIN-CONTAINING PROTEIN"/>
    <property type="match status" value="1"/>
</dbReference>
<dbReference type="EMBL" id="CAJMXA010002859">
    <property type="protein sequence ID" value="CAE6488126.1"/>
    <property type="molecule type" value="Genomic_DNA"/>
</dbReference>
<gene>
    <name evidence="2" type="ORF">RDB_LOCUS97838</name>
</gene>
<accession>A0A8H3H8M6</accession>
<evidence type="ECO:0000313" key="2">
    <source>
        <dbReference type="EMBL" id="CAE6488126.1"/>
    </source>
</evidence>
<dbReference type="AlphaFoldDB" id="A0A8H3H8M6"/>
<dbReference type="InterPro" id="IPR024983">
    <property type="entry name" value="CHAT_dom"/>
</dbReference>
<evidence type="ECO:0000313" key="3">
    <source>
        <dbReference type="Proteomes" id="UP000663853"/>
    </source>
</evidence>
<comment type="caution">
    <text evidence="2">The sequence shown here is derived from an EMBL/GenBank/DDBJ whole genome shotgun (WGS) entry which is preliminary data.</text>
</comment>
<dbReference type="Gene3D" id="1.25.40.10">
    <property type="entry name" value="Tetratricopeptide repeat domain"/>
    <property type="match status" value="4"/>
</dbReference>
<dbReference type="PANTHER" id="PTHR19959">
    <property type="entry name" value="KINESIN LIGHT CHAIN"/>
    <property type="match status" value="1"/>
</dbReference>
<proteinExistence type="predicted"/>
<dbReference type="Pfam" id="PF12770">
    <property type="entry name" value="CHAT"/>
    <property type="match status" value="1"/>
</dbReference>